<accession>A0A8S3ASK7</accession>
<sequence>MKKQTHKDLLNYLFNNHNRSFYESPNPDAQYYLRAHQNKTNLVQIRQAWDQYSSTRITSLDNIISSQWHEPHVPCDAN</sequence>
<comment type="caution">
    <text evidence="1">The sequence shown here is derived from an EMBL/GenBank/DDBJ whole genome shotgun (WGS) entry which is preliminary data.</text>
</comment>
<dbReference type="Proteomes" id="UP000681967">
    <property type="component" value="Unassembled WGS sequence"/>
</dbReference>
<evidence type="ECO:0000313" key="2">
    <source>
        <dbReference type="Proteomes" id="UP000681967"/>
    </source>
</evidence>
<proteinExistence type="predicted"/>
<gene>
    <name evidence="1" type="ORF">BYL167_LOCUS44533</name>
</gene>
<protein>
    <submittedName>
        <fullName evidence="1">Uncharacterized protein</fullName>
    </submittedName>
</protein>
<dbReference type="AlphaFoldDB" id="A0A8S3ASK7"/>
<organism evidence="1 2">
    <name type="scientific">Rotaria magnacalcarata</name>
    <dbReference type="NCBI Taxonomy" id="392030"/>
    <lineage>
        <taxon>Eukaryota</taxon>
        <taxon>Metazoa</taxon>
        <taxon>Spiralia</taxon>
        <taxon>Gnathifera</taxon>
        <taxon>Rotifera</taxon>
        <taxon>Eurotatoria</taxon>
        <taxon>Bdelloidea</taxon>
        <taxon>Philodinida</taxon>
        <taxon>Philodinidae</taxon>
        <taxon>Rotaria</taxon>
    </lineage>
</organism>
<dbReference type="EMBL" id="CAJOBH010121217">
    <property type="protein sequence ID" value="CAF4712304.1"/>
    <property type="molecule type" value="Genomic_DNA"/>
</dbReference>
<name>A0A8S3ASK7_9BILA</name>
<evidence type="ECO:0000313" key="1">
    <source>
        <dbReference type="EMBL" id="CAF4712304.1"/>
    </source>
</evidence>
<feature type="non-terminal residue" evidence="1">
    <location>
        <position position="78"/>
    </location>
</feature>
<reference evidence="1" key="1">
    <citation type="submission" date="2021-02" db="EMBL/GenBank/DDBJ databases">
        <authorList>
            <person name="Nowell W R."/>
        </authorList>
    </citation>
    <scope>NUCLEOTIDE SEQUENCE</scope>
</reference>